<evidence type="ECO:0000313" key="1">
    <source>
        <dbReference type="EMBL" id="EFG74142.1"/>
    </source>
</evidence>
<protein>
    <submittedName>
        <fullName evidence="1">Uncharacterized protein</fullName>
    </submittedName>
</protein>
<reference evidence="1 2" key="1">
    <citation type="submission" date="2010-04" db="EMBL/GenBank/DDBJ databases">
        <authorList>
            <person name="Muzny D."/>
            <person name="Qin X."/>
            <person name="Deng J."/>
            <person name="Jiang H."/>
            <person name="Liu Y."/>
            <person name="Qu J."/>
            <person name="Song X.-Z."/>
            <person name="Zhang L."/>
            <person name="Thornton R."/>
            <person name="Coyle M."/>
            <person name="Francisco L."/>
            <person name="Jackson L."/>
            <person name="Javaid M."/>
            <person name="Korchina V."/>
            <person name="Kovar C."/>
            <person name="Mata R."/>
            <person name="Mathew T."/>
            <person name="Ngo R."/>
            <person name="Nguyen L."/>
            <person name="Nguyen N."/>
            <person name="Okwuonu G."/>
            <person name="Ongeri F."/>
            <person name="Pham C."/>
            <person name="Simmons D."/>
            <person name="Wilczek-Boney K."/>
            <person name="Hale W."/>
            <person name="Jakkamsetti A."/>
            <person name="Pham P."/>
            <person name="Ruth R."/>
            <person name="San Lucas F."/>
            <person name="Warren J."/>
            <person name="Zhang J."/>
            <person name="Zhao Z."/>
            <person name="Zhou C."/>
            <person name="Zhu D."/>
            <person name="Lee S."/>
            <person name="Bess C."/>
            <person name="Blankenburg K."/>
            <person name="Forbes L."/>
            <person name="Fu Q."/>
            <person name="Gubbala S."/>
            <person name="Hirani K."/>
            <person name="Jayaseelan J.C."/>
            <person name="Lara F."/>
            <person name="Munidasa M."/>
            <person name="Palculict T."/>
            <person name="Patil S."/>
            <person name="Pu L.-L."/>
            <person name="Saada N."/>
            <person name="Tang L."/>
            <person name="Weissenberger G."/>
            <person name="Zhu Y."/>
            <person name="Hemphill L."/>
            <person name="Shang Y."/>
            <person name="Youmans B."/>
            <person name="Ayvaz T."/>
            <person name="Ross M."/>
            <person name="Santibanez J."/>
            <person name="Aqrawi P."/>
            <person name="Gross S."/>
            <person name="Joshi V."/>
            <person name="Fowler G."/>
            <person name="Nazareth L."/>
            <person name="Reid J."/>
            <person name="Worley K."/>
            <person name="Petrosino J."/>
            <person name="Highlander S."/>
            <person name="Gibbs R."/>
        </authorList>
    </citation>
    <scope>NUCLEOTIDE SEQUENCE [LARGE SCALE GENOMIC DNA]</scope>
    <source>
        <strain evidence="1 2">ATCC BAA-614</strain>
    </source>
</reference>
<sequence length="139" mass="15709">MHPSVAPDPDIKNWEDTFYQQAHAAVEDFTEIQYAEERAVSGDTAEDRRYWRGQKQTAKANAKRSLPLLIQSFERDIKGRSVSDVVAASETVIESLAAHLKFEVPRVIHPEDALQELHAFLLCQAAAGWQGFVWVSWSV</sequence>
<proteinExistence type="predicted"/>
<dbReference type="HOGENOM" id="CLU_1842921_0_0_11"/>
<accession>D5PIG1</accession>
<organism evidence="1 2">
    <name type="scientific">Mycobacterium parascrofulaceum ATCC BAA-614</name>
    <dbReference type="NCBI Taxonomy" id="525368"/>
    <lineage>
        <taxon>Bacteria</taxon>
        <taxon>Bacillati</taxon>
        <taxon>Actinomycetota</taxon>
        <taxon>Actinomycetes</taxon>
        <taxon>Mycobacteriales</taxon>
        <taxon>Mycobacteriaceae</taxon>
        <taxon>Mycobacterium</taxon>
        <taxon>Mycobacterium simiae complex</taxon>
    </lineage>
</organism>
<keyword evidence="2" id="KW-1185">Reference proteome</keyword>
<dbReference type="AlphaFoldDB" id="D5PIG1"/>
<comment type="caution">
    <text evidence="1">The sequence shown here is derived from an EMBL/GenBank/DDBJ whole genome shotgun (WGS) entry which is preliminary data.</text>
</comment>
<dbReference type="Proteomes" id="UP000003653">
    <property type="component" value="Unassembled WGS sequence"/>
</dbReference>
<name>D5PIG1_9MYCO</name>
<dbReference type="eggNOG" id="ENOG50322N1">
    <property type="taxonomic scope" value="Bacteria"/>
</dbReference>
<evidence type="ECO:0000313" key="2">
    <source>
        <dbReference type="Proteomes" id="UP000003653"/>
    </source>
</evidence>
<dbReference type="EMBL" id="ADNV01000383">
    <property type="protein sequence ID" value="EFG74142.1"/>
    <property type="molecule type" value="Genomic_DNA"/>
</dbReference>
<gene>
    <name evidence="1" type="ORF">HMPREF0591_5955</name>
</gene>